<name>A0AAX7UNN1_ASTCA</name>
<feature type="transmembrane region" description="Helical" evidence="14">
    <location>
        <begin position="56"/>
        <end position="78"/>
    </location>
</feature>
<reference evidence="15" key="2">
    <citation type="submission" date="2025-08" db="UniProtKB">
        <authorList>
            <consortium name="Ensembl"/>
        </authorList>
    </citation>
    <scope>IDENTIFICATION</scope>
</reference>
<evidence type="ECO:0000256" key="10">
    <source>
        <dbReference type="ARBA" id="ARBA00023173"/>
    </source>
</evidence>
<feature type="region of interest" description="Disordered" evidence="13">
    <location>
        <begin position="723"/>
        <end position="755"/>
    </location>
</feature>
<protein>
    <recommendedName>
        <fullName evidence="17">Chloride channel protein</fullName>
    </recommendedName>
</protein>
<evidence type="ECO:0000256" key="13">
    <source>
        <dbReference type="SAM" id="MobiDB-lite"/>
    </source>
</evidence>
<feature type="compositionally biased region" description="Low complexity" evidence="13">
    <location>
        <begin position="742"/>
        <end position="751"/>
    </location>
</feature>
<keyword evidence="4" id="KW-0677">Repeat</keyword>
<dbReference type="GO" id="GO:0005886">
    <property type="term" value="C:plasma membrane"/>
    <property type="evidence" value="ECO:0007669"/>
    <property type="project" value="TreeGrafter"/>
</dbReference>
<dbReference type="SUPFAM" id="SSF81340">
    <property type="entry name" value="Clc chloride channel"/>
    <property type="match status" value="1"/>
</dbReference>
<dbReference type="AlphaFoldDB" id="A0AAX7UNN1"/>
<keyword evidence="7" id="KW-0406">Ion transport</keyword>
<keyword evidence="11" id="KW-0868">Chloride</keyword>
<dbReference type="Pfam" id="PF00654">
    <property type="entry name" value="Voltage_CLC"/>
    <property type="match status" value="1"/>
</dbReference>
<dbReference type="InterPro" id="IPR014743">
    <property type="entry name" value="Cl-channel_core"/>
</dbReference>
<sequence length="840" mass="92623">MQHDELIKYEADWIFLVLLGLTMALVSWSMDYASAKSLQAYKWVHGELKGNVLLQYLAWVTYPMILVMFASLFCHLVSPQAIGSGIPELKTILRGVVLKEYLTLKAFIAKVIGLTAGLGSGMPVGKEGPFVHIASICAAVLSRFMSIFSGVYENPYGYTDILTVGCAVGVGCCFGTPLGGVLFSIEVTSTYFAVRNYWRGYFAATFSAFIFRVLSVWNKDAVTITALFKTNFRMDFPFDLQELPAFAIIGISCGFLGAFFVYLNRQVVLFMRRPTALTRFLTKHRLIYPGAVTLIIATITFPPGFGQFMAGELMPRECINSLFDNFTWTKISEYPAPPGLGRSAAWLHPRVSVFIILLLFFIMKFWMSAVSTTMPIPSGAFMPVFILGAAFGRLVGEIMATLFPNGILFDGIVYRILPGGYAVIGAAAMTGAVTHTVSTAVICFELTGQISHILPMMVAVILANMVAQGLQPSLYDSIIQVKKLPYLPELALGKYNIFVEDIMVRKVRFLSSQATFRELNHLLDTTTLKTIPIVDSKGRMTNIFAVSVSHNCHGCGGRRVMSVRQDPDAGTGLEASELYLTQVAQTERVKQNLKTTTPVQEECNGPVPAPKPQEPSANHTDSGNTLFPLHTRTGSLIHVTCLYSDMPWEEAELNKPIDMEQIRIDPSPFQLVERTSLHKTHTLFSLLGLSHAYVTSIGKLVGVVALKELQKAIEGSTRSGVRLRPPLASFRDTSRKAKKHQPPSSTTSSPTQDRDLGFQEEKLLPSFNVTPFPKRQSCSLDGGVKATCGCHRHSALGGQEELVHTKLKKLLVQDIFFYSDDSFTFPLFKISGAFPCLLNC</sequence>
<evidence type="ECO:0000256" key="12">
    <source>
        <dbReference type="ARBA" id="ARBA00023303"/>
    </source>
</evidence>
<dbReference type="Gene3D" id="1.10.3080.10">
    <property type="entry name" value="Clc chloride channel"/>
    <property type="match status" value="1"/>
</dbReference>
<feature type="transmembrane region" description="Helical" evidence="14">
    <location>
        <begin position="286"/>
        <end position="305"/>
    </location>
</feature>
<keyword evidence="2" id="KW-0813">Transport</keyword>
<dbReference type="Gene3D" id="3.10.580.10">
    <property type="entry name" value="CBS-domain"/>
    <property type="match status" value="2"/>
</dbReference>
<evidence type="ECO:0000256" key="6">
    <source>
        <dbReference type="ARBA" id="ARBA00022989"/>
    </source>
</evidence>
<proteinExistence type="predicted"/>
<evidence type="ECO:0000256" key="5">
    <source>
        <dbReference type="ARBA" id="ARBA00022882"/>
    </source>
</evidence>
<evidence type="ECO:0000256" key="2">
    <source>
        <dbReference type="ARBA" id="ARBA00022448"/>
    </source>
</evidence>
<evidence type="ECO:0000256" key="3">
    <source>
        <dbReference type="ARBA" id="ARBA00022692"/>
    </source>
</evidence>
<dbReference type="PANTHER" id="PTHR45720">
    <property type="entry name" value="CHLORIDE CHANNEL PROTEIN 2"/>
    <property type="match status" value="1"/>
</dbReference>
<feature type="compositionally biased region" description="Polar residues" evidence="13">
    <location>
        <begin position="615"/>
        <end position="625"/>
    </location>
</feature>
<feature type="transmembrane region" description="Helical" evidence="14">
    <location>
        <begin position="347"/>
        <end position="367"/>
    </location>
</feature>
<comment type="subcellular location">
    <subcellularLocation>
        <location evidence="1">Membrane</location>
        <topology evidence="1">Multi-pass membrane protein</topology>
    </subcellularLocation>
</comment>
<feature type="transmembrane region" description="Helical" evidence="14">
    <location>
        <begin position="379"/>
        <end position="403"/>
    </location>
</feature>
<feature type="transmembrane region" description="Helical" evidence="14">
    <location>
        <begin position="197"/>
        <end position="217"/>
    </location>
</feature>
<evidence type="ECO:0000256" key="9">
    <source>
        <dbReference type="ARBA" id="ARBA00023136"/>
    </source>
</evidence>
<dbReference type="GO" id="GO:0034707">
    <property type="term" value="C:chloride channel complex"/>
    <property type="evidence" value="ECO:0007669"/>
    <property type="project" value="UniProtKB-KW"/>
</dbReference>
<dbReference type="FunFam" id="1.10.3080.10:FF:000003">
    <property type="entry name" value="Chloride channel 2"/>
    <property type="match status" value="1"/>
</dbReference>
<keyword evidence="3 14" id="KW-0812">Transmembrane</keyword>
<dbReference type="InterPro" id="IPR001807">
    <property type="entry name" value="ClC"/>
</dbReference>
<feature type="region of interest" description="Disordered" evidence="13">
    <location>
        <begin position="595"/>
        <end position="627"/>
    </location>
</feature>
<keyword evidence="8" id="KW-0129">CBS domain</keyword>
<dbReference type="CDD" id="cd03683">
    <property type="entry name" value="ClC_1_like"/>
    <property type="match status" value="1"/>
</dbReference>
<dbReference type="InterPro" id="IPR046342">
    <property type="entry name" value="CBS_dom_sf"/>
</dbReference>
<dbReference type="SUPFAM" id="SSF54631">
    <property type="entry name" value="CBS-domain pair"/>
    <property type="match status" value="1"/>
</dbReference>
<evidence type="ECO:0000256" key="4">
    <source>
        <dbReference type="ARBA" id="ARBA00022737"/>
    </source>
</evidence>
<dbReference type="Ensembl" id="ENSACLT00000094981.1">
    <property type="protein sequence ID" value="ENSACLP00000066506.1"/>
    <property type="gene ID" value="ENSACLG00000023478.2"/>
</dbReference>
<dbReference type="PRINTS" id="PR00762">
    <property type="entry name" value="CLCHANNEL"/>
</dbReference>
<reference evidence="15" key="3">
    <citation type="submission" date="2025-09" db="UniProtKB">
        <authorList>
            <consortium name="Ensembl"/>
        </authorList>
    </citation>
    <scope>IDENTIFICATION</scope>
</reference>
<feature type="transmembrane region" description="Helical" evidence="14">
    <location>
        <begin position="423"/>
        <end position="446"/>
    </location>
</feature>
<evidence type="ECO:0000256" key="11">
    <source>
        <dbReference type="ARBA" id="ARBA00023214"/>
    </source>
</evidence>
<evidence type="ECO:0000256" key="8">
    <source>
        <dbReference type="ARBA" id="ARBA00023122"/>
    </source>
</evidence>
<keyword evidence="6 14" id="KW-1133">Transmembrane helix</keyword>
<keyword evidence="16" id="KW-1185">Reference proteome</keyword>
<dbReference type="GO" id="GO:0005247">
    <property type="term" value="F:voltage-gated chloride channel activity"/>
    <property type="evidence" value="ECO:0007669"/>
    <property type="project" value="TreeGrafter"/>
</dbReference>
<dbReference type="PANTHER" id="PTHR45720:SF4">
    <property type="entry name" value="CHLORIDE CHANNEL PROTEIN 1"/>
    <property type="match status" value="1"/>
</dbReference>
<feature type="transmembrane region" description="Helical" evidence="14">
    <location>
        <begin position="161"/>
        <end position="185"/>
    </location>
</feature>
<evidence type="ECO:0000313" key="16">
    <source>
        <dbReference type="Proteomes" id="UP000265100"/>
    </source>
</evidence>
<keyword evidence="5" id="KW-0851">Voltage-gated channel</keyword>
<evidence type="ECO:0000256" key="7">
    <source>
        <dbReference type="ARBA" id="ARBA00023065"/>
    </source>
</evidence>
<evidence type="ECO:0000256" key="14">
    <source>
        <dbReference type="SAM" id="Phobius"/>
    </source>
</evidence>
<evidence type="ECO:0000313" key="15">
    <source>
        <dbReference type="Ensembl" id="ENSACLP00000066506.1"/>
    </source>
</evidence>
<feature type="transmembrane region" description="Helical" evidence="14">
    <location>
        <begin position="130"/>
        <end position="149"/>
    </location>
</feature>
<evidence type="ECO:0008006" key="17">
    <source>
        <dbReference type="Google" id="ProtNLM"/>
    </source>
</evidence>
<reference evidence="15" key="1">
    <citation type="submission" date="2018-05" db="EMBL/GenBank/DDBJ databases">
        <authorList>
            <person name="Datahose"/>
        </authorList>
    </citation>
    <scope>NUCLEOTIDE SEQUENCE</scope>
</reference>
<keyword evidence="12" id="KW-0407">Ion channel</keyword>
<dbReference type="InterPro" id="IPR050970">
    <property type="entry name" value="Cl_channel_volt-gated"/>
</dbReference>
<accession>A0AAX7UNN1</accession>
<keyword evidence="9 14" id="KW-0472">Membrane</keyword>
<organism evidence="15 16">
    <name type="scientific">Astatotilapia calliptera</name>
    <name type="common">Eastern happy</name>
    <name type="synonym">Chromis callipterus</name>
    <dbReference type="NCBI Taxonomy" id="8154"/>
    <lineage>
        <taxon>Eukaryota</taxon>
        <taxon>Metazoa</taxon>
        <taxon>Chordata</taxon>
        <taxon>Craniata</taxon>
        <taxon>Vertebrata</taxon>
        <taxon>Euteleostomi</taxon>
        <taxon>Actinopterygii</taxon>
        <taxon>Neopterygii</taxon>
        <taxon>Teleostei</taxon>
        <taxon>Neoteleostei</taxon>
        <taxon>Acanthomorphata</taxon>
        <taxon>Ovalentaria</taxon>
        <taxon>Cichlomorphae</taxon>
        <taxon>Cichliformes</taxon>
        <taxon>Cichlidae</taxon>
        <taxon>African cichlids</taxon>
        <taxon>Pseudocrenilabrinae</taxon>
        <taxon>Haplochromini</taxon>
        <taxon>Astatotilapia</taxon>
    </lineage>
</organism>
<evidence type="ECO:0000256" key="1">
    <source>
        <dbReference type="ARBA" id="ARBA00004141"/>
    </source>
</evidence>
<feature type="transmembrane region" description="Helical" evidence="14">
    <location>
        <begin position="13"/>
        <end position="35"/>
    </location>
</feature>
<dbReference type="GeneTree" id="ENSGT00940000157383"/>
<dbReference type="Proteomes" id="UP000265100">
    <property type="component" value="Chromosome 11"/>
</dbReference>
<feature type="transmembrane region" description="Helical" evidence="14">
    <location>
        <begin position="243"/>
        <end position="265"/>
    </location>
</feature>
<keyword evidence="10" id="KW-0869">Chloride channel</keyword>